<reference evidence="1" key="1">
    <citation type="submission" date="2021-06" db="EMBL/GenBank/DDBJ databases">
        <authorList>
            <person name="Gannon L."/>
            <person name="Redgwell R T."/>
            <person name="Michniewski S."/>
            <person name="Harrison D C."/>
            <person name="Millard A."/>
        </authorList>
    </citation>
    <scope>NUCLEOTIDE SEQUENCE</scope>
</reference>
<name>A0A8D9CBZ1_9VIRU</name>
<gene>
    <name evidence="1" type="ORF">SLAVMIC_00684</name>
</gene>
<accession>A0A8D9CBZ1</accession>
<organism evidence="1">
    <name type="scientific">uncultured marine phage</name>
    <dbReference type="NCBI Taxonomy" id="707152"/>
    <lineage>
        <taxon>Viruses</taxon>
        <taxon>environmental samples</taxon>
    </lineage>
</organism>
<dbReference type="EMBL" id="OU342829">
    <property type="protein sequence ID" value="CAG7581120.1"/>
    <property type="molecule type" value="Genomic_DNA"/>
</dbReference>
<sequence>MTNLDMTTNKTQFFNLFFGNYNLSDEKSKFSSTLALLDLLSDVGGEYEMDDLLEYFSENGKNQDLMGKLKQIRTWSVRQRKFSESKKLEFEKLGLILKDDILVMPNEEFIIEPLKGIYSENMGNTNF</sequence>
<proteinExistence type="predicted"/>
<evidence type="ECO:0000313" key="1">
    <source>
        <dbReference type="EMBL" id="CAG7581120.1"/>
    </source>
</evidence>
<protein>
    <submittedName>
        <fullName evidence="1">Uncharacterized protein</fullName>
    </submittedName>
</protein>